<sequence>MVEEEEEEKTQKSRKHQRQEEENDDKKQRRDPEMSSRSSLHSLPPTTVDSPPDSPNTVSSIPDSHGSSPHTVIPTPSASVATKNETPFRVTNADLAEQKLGESRRRLRPSFSTTPRESKWTSFVRKALLGFRVSAFVSCLVSFSVMVADRDKGWARDSFYKYKEFRFKVSSFIVNVEELLIVTPGFLVEYDSVYHCDSFKFRFCLAANVIGFVYSAFMICDLVYLLSTSIRRSRHNLRHFLEFALDQMIAYLLASASTSASIRVDDWLSNWGADKFPSLARASVSLSFASFVSFAFCSLASGYALCSLRSI</sequence>
<gene>
    <name evidence="11" type="ORF">F2Q68_00026938</name>
</gene>
<evidence type="ECO:0000256" key="2">
    <source>
        <dbReference type="ARBA" id="ARBA00007651"/>
    </source>
</evidence>
<comment type="subunit">
    <text evidence="3 8">Homodimer and heterodimers.</text>
</comment>
<evidence type="ECO:0000256" key="8">
    <source>
        <dbReference type="RuleBase" id="RU361233"/>
    </source>
</evidence>
<feature type="transmembrane region" description="Helical" evidence="8">
    <location>
        <begin position="129"/>
        <end position="148"/>
    </location>
</feature>
<reference evidence="11" key="1">
    <citation type="submission" date="2019-12" db="EMBL/GenBank/DDBJ databases">
        <title>Genome sequencing and annotation of Brassica cretica.</title>
        <authorList>
            <person name="Studholme D.J."/>
            <person name="Sarris P.F."/>
        </authorList>
    </citation>
    <scope>NUCLEOTIDE SEQUENCE</scope>
    <source>
        <strain evidence="11">PFS-001/15</strain>
        <tissue evidence="11">Leaf</tissue>
    </source>
</reference>
<accession>A0A8S9I819</accession>
<evidence type="ECO:0000256" key="9">
    <source>
        <dbReference type="SAM" id="MobiDB-lite"/>
    </source>
</evidence>
<evidence type="ECO:0000259" key="10">
    <source>
        <dbReference type="Pfam" id="PF04535"/>
    </source>
</evidence>
<name>A0A8S9I819_BRACR</name>
<keyword evidence="7 8" id="KW-0472">Membrane</keyword>
<evidence type="ECO:0000256" key="7">
    <source>
        <dbReference type="ARBA" id="ARBA00023136"/>
    </source>
</evidence>
<feature type="transmembrane region" description="Helical" evidence="8">
    <location>
        <begin position="199"/>
        <end position="227"/>
    </location>
</feature>
<feature type="transmembrane region" description="Helical" evidence="8">
    <location>
        <begin position="284"/>
        <end position="306"/>
    </location>
</feature>
<dbReference type="GO" id="GO:0005886">
    <property type="term" value="C:plasma membrane"/>
    <property type="evidence" value="ECO:0007669"/>
    <property type="project" value="UniProtKB-SubCell"/>
</dbReference>
<feature type="transmembrane region" description="Helical" evidence="8">
    <location>
        <begin position="248"/>
        <end position="264"/>
    </location>
</feature>
<comment type="subcellular location">
    <subcellularLocation>
        <location evidence="1 8">Cell membrane</location>
        <topology evidence="1 8">Multi-pass membrane protein</topology>
    </subcellularLocation>
</comment>
<dbReference type="PANTHER" id="PTHR33573:SF38">
    <property type="entry name" value="CASP-LIKE PROTEIN 4A1"/>
    <property type="match status" value="1"/>
</dbReference>
<keyword evidence="6 8" id="KW-1133">Transmembrane helix</keyword>
<feature type="domain" description="Casparian strip membrane protein" evidence="10">
    <location>
        <begin position="124"/>
        <end position="172"/>
    </location>
</feature>
<evidence type="ECO:0000313" key="12">
    <source>
        <dbReference type="Proteomes" id="UP000712281"/>
    </source>
</evidence>
<protein>
    <recommendedName>
        <fullName evidence="8">CASP-like protein</fullName>
    </recommendedName>
</protein>
<dbReference type="InterPro" id="IPR006702">
    <property type="entry name" value="CASP_dom"/>
</dbReference>
<organism evidence="11 12">
    <name type="scientific">Brassica cretica</name>
    <name type="common">Mustard</name>
    <dbReference type="NCBI Taxonomy" id="69181"/>
    <lineage>
        <taxon>Eukaryota</taxon>
        <taxon>Viridiplantae</taxon>
        <taxon>Streptophyta</taxon>
        <taxon>Embryophyta</taxon>
        <taxon>Tracheophyta</taxon>
        <taxon>Spermatophyta</taxon>
        <taxon>Magnoliopsida</taxon>
        <taxon>eudicotyledons</taxon>
        <taxon>Gunneridae</taxon>
        <taxon>Pentapetalae</taxon>
        <taxon>rosids</taxon>
        <taxon>malvids</taxon>
        <taxon>Brassicales</taxon>
        <taxon>Brassicaceae</taxon>
        <taxon>Brassiceae</taxon>
        <taxon>Brassica</taxon>
    </lineage>
</organism>
<evidence type="ECO:0000256" key="3">
    <source>
        <dbReference type="ARBA" id="ARBA00011489"/>
    </source>
</evidence>
<dbReference type="Pfam" id="PF04535">
    <property type="entry name" value="CASP_dom"/>
    <property type="match status" value="2"/>
</dbReference>
<evidence type="ECO:0000256" key="1">
    <source>
        <dbReference type="ARBA" id="ARBA00004651"/>
    </source>
</evidence>
<feature type="compositionally biased region" description="Basic and acidic residues" evidence="9">
    <location>
        <begin position="18"/>
        <end position="34"/>
    </location>
</feature>
<keyword evidence="4 8" id="KW-1003">Cell membrane</keyword>
<proteinExistence type="inferred from homology"/>
<feature type="region of interest" description="Disordered" evidence="9">
    <location>
        <begin position="1"/>
        <end position="86"/>
    </location>
</feature>
<comment type="similarity">
    <text evidence="2 8">Belongs to the Casparian strip membrane proteins (CASP) family.</text>
</comment>
<dbReference type="EMBL" id="QGKW02001911">
    <property type="protein sequence ID" value="KAF2565522.1"/>
    <property type="molecule type" value="Genomic_DNA"/>
</dbReference>
<evidence type="ECO:0000256" key="5">
    <source>
        <dbReference type="ARBA" id="ARBA00022692"/>
    </source>
</evidence>
<feature type="compositionally biased region" description="Polar residues" evidence="9">
    <location>
        <begin position="56"/>
        <end position="85"/>
    </location>
</feature>
<feature type="domain" description="Casparian strip membrane protein" evidence="10">
    <location>
        <begin position="199"/>
        <end position="292"/>
    </location>
</feature>
<evidence type="ECO:0000256" key="4">
    <source>
        <dbReference type="ARBA" id="ARBA00022475"/>
    </source>
</evidence>
<dbReference type="PANTHER" id="PTHR33573">
    <property type="entry name" value="CASP-LIKE PROTEIN 4A4"/>
    <property type="match status" value="1"/>
</dbReference>
<keyword evidence="5 8" id="KW-0812">Transmembrane</keyword>
<comment type="caution">
    <text evidence="11">The sequence shown here is derived from an EMBL/GenBank/DDBJ whole genome shotgun (WGS) entry which is preliminary data.</text>
</comment>
<dbReference type="AlphaFoldDB" id="A0A8S9I819"/>
<evidence type="ECO:0000313" key="11">
    <source>
        <dbReference type="EMBL" id="KAF2565522.1"/>
    </source>
</evidence>
<evidence type="ECO:0000256" key="6">
    <source>
        <dbReference type="ARBA" id="ARBA00022989"/>
    </source>
</evidence>
<dbReference type="Proteomes" id="UP000712281">
    <property type="component" value="Unassembled WGS sequence"/>
</dbReference>